<dbReference type="KEGG" id="psin:CAK95_12695"/>
<keyword evidence="2" id="KW-1185">Reference proteome</keyword>
<gene>
    <name evidence="1" type="ORF">CAK95_12695</name>
</gene>
<organism evidence="1 2">
    <name type="scientific">Pseudorhodoplanes sinuspersici</name>
    <dbReference type="NCBI Taxonomy" id="1235591"/>
    <lineage>
        <taxon>Bacteria</taxon>
        <taxon>Pseudomonadati</taxon>
        <taxon>Pseudomonadota</taxon>
        <taxon>Alphaproteobacteria</taxon>
        <taxon>Hyphomicrobiales</taxon>
        <taxon>Pseudorhodoplanes</taxon>
    </lineage>
</organism>
<dbReference type="Proteomes" id="UP000194137">
    <property type="component" value="Chromosome"/>
</dbReference>
<name>A0A1W6ZSY4_9HYPH</name>
<dbReference type="EMBL" id="CP021112">
    <property type="protein sequence ID" value="ARP99844.1"/>
    <property type="molecule type" value="Genomic_DNA"/>
</dbReference>
<dbReference type="STRING" id="1235591.CAK95_12695"/>
<evidence type="ECO:0000313" key="1">
    <source>
        <dbReference type="EMBL" id="ARP99844.1"/>
    </source>
</evidence>
<proteinExistence type="predicted"/>
<protein>
    <recommendedName>
        <fullName evidence="3">Alpha/beta hydrolase</fullName>
    </recommendedName>
</protein>
<reference evidence="1 2" key="1">
    <citation type="submission" date="2017-05" db="EMBL/GenBank/DDBJ databases">
        <title>Full genome sequence of Pseudorhodoplanes sinuspersici.</title>
        <authorList>
            <person name="Dastgheib S.M.M."/>
            <person name="Shavandi M."/>
            <person name="Tirandaz H."/>
        </authorList>
    </citation>
    <scope>NUCLEOTIDE SEQUENCE [LARGE SCALE GENOMIC DNA]</scope>
    <source>
        <strain evidence="1 2">RIPI110</strain>
    </source>
</reference>
<sequence length="335" mass="37820">MSAAILIATATVPMDHGIITTVHATDVNIPLPRPRPTMRVPRPRLSSFPGKTEVMEFESAPFPYDGKNPATGKPFFDVFYDGRFGRRGARGHVYWENETYTDPRVLLHIPKGFDIRKPAVMVVFFHGHGAKIDRDVRDRQQVAAQITRSDSNAVIVAPQFAVDAADSAPGAFWEPGFFDEFLSEASEQLAIMLGQPRAFRTFFKMPIIFISYSGGFVPTAWAMRLGHIKDRLRGIVLMDSLYGETDRFRDWIVNNRRGFFISGYLGSTRARNLELQRDLAEKKIPYSMSLDGDLKPGSVVFIPGHPEDSHRDYVTQAWTVDPIADILDRLPEFKQ</sequence>
<evidence type="ECO:0000313" key="2">
    <source>
        <dbReference type="Proteomes" id="UP000194137"/>
    </source>
</evidence>
<evidence type="ECO:0008006" key="3">
    <source>
        <dbReference type="Google" id="ProtNLM"/>
    </source>
</evidence>
<accession>A0A1W6ZSY4</accession>
<dbReference type="AlphaFoldDB" id="A0A1W6ZSY4"/>